<dbReference type="InterPro" id="IPR016181">
    <property type="entry name" value="Acyl_CoA_acyltransferase"/>
</dbReference>
<reference evidence="2 3" key="1">
    <citation type="submission" date="2016-10" db="EMBL/GenBank/DDBJ databases">
        <authorList>
            <person name="de Groot N.N."/>
        </authorList>
    </citation>
    <scope>NUCLEOTIDE SEQUENCE [LARGE SCALE GENOMIC DNA]</scope>
    <source>
        <strain evidence="2 3">DSM 43357</strain>
    </source>
</reference>
<dbReference type="RefSeq" id="WP_055504443.1">
    <property type="nucleotide sequence ID" value="NZ_BBZG01000002.1"/>
</dbReference>
<dbReference type="GO" id="GO:0008999">
    <property type="term" value="F:protein-N-terminal-alanine acetyltransferase activity"/>
    <property type="evidence" value="ECO:0007669"/>
    <property type="project" value="TreeGrafter"/>
</dbReference>
<dbReference type="GO" id="GO:0005737">
    <property type="term" value="C:cytoplasm"/>
    <property type="evidence" value="ECO:0007669"/>
    <property type="project" value="TreeGrafter"/>
</dbReference>
<dbReference type="InterPro" id="IPR000182">
    <property type="entry name" value="GNAT_dom"/>
</dbReference>
<keyword evidence="2" id="KW-0808">Transferase</keyword>
<gene>
    <name evidence="2" type="ORF">SAMN05660976_02515</name>
</gene>
<dbReference type="OrthoDB" id="3870025at2"/>
<dbReference type="STRING" id="46177.SAMN05660976_02515"/>
<dbReference type="SUPFAM" id="SSF55729">
    <property type="entry name" value="Acyl-CoA N-acyltransferases (Nat)"/>
    <property type="match status" value="1"/>
</dbReference>
<dbReference type="Gene3D" id="3.40.630.30">
    <property type="match status" value="1"/>
</dbReference>
<dbReference type="PANTHER" id="PTHR43441">
    <property type="entry name" value="RIBOSOMAL-PROTEIN-SERINE ACETYLTRANSFERASE"/>
    <property type="match status" value="1"/>
</dbReference>
<dbReference type="Proteomes" id="UP000198953">
    <property type="component" value="Unassembled WGS sequence"/>
</dbReference>
<protein>
    <submittedName>
        <fullName evidence="2">Protein N-acetyltransferase, RimJ/RimL family</fullName>
    </submittedName>
</protein>
<dbReference type="InterPro" id="IPR051908">
    <property type="entry name" value="Ribosomal_N-acetyltransferase"/>
</dbReference>
<evidence type="ECO:0000259" key="1">
    <source>
        <dbReference type="PROSITE" id="PS51186"/>
    </source>
</evidence>
<organism evidence="2 3">
    <name type="scientific">Nonomuraea pusilla</name>
    <dbReference type="NCBI Taxonomy" id="46177"/>
    <lineage>
        <taxon>Bacteria</taxon>
        <taxon>Bacillati</taxon>
        <taxon>Actinomycetota</taxon>
        <taxon>Actinomycetes</taxon>
        <taxon>Streptosporangiales</taxon>
        <taxon>Streptosporangiaceae</taxon>
        <taxon>Nonomuraea</taxon>
    </lineage>
</organism>
<dbReference type="InterPro" id="IPR032710">
    <property type="entry name" value="NTF2-like_dom_sf"/>
</dbReference>
<proteinExistence type="predicted"/>
<evidence type="ECO:0000313" key="2">
    <source>
        <dbReference type="EMBL" id="SEL46203.1"/>
    </source>
</evidence>
<dbReference type="GO" id="GO:1990189">
    <property type="term" value="F:protein N-terminal-serine acetyltransferase activity"/>
    <property type="evidence" value="ECO:0007669"/>
    <property type="project" value="TreeGrafter"/>
</dbReference>
<name>A0A1H7QE40_9ACTN</name>
<dbReference type="Pfam" id="PF13302">
    <property type="entry name" value="Acetyltransf_3"/>
    <property type="match status" value="1"/>
</dbReference>
<dbReference type="PROSITE" id="PS51186">
    <property type="entry name" value="GNAT"/>
    <property type="match status" value="1"/>
</dbReference>
<dbReference type="PANTHER" id="PTHR43441:SF10">
    <property type="entry name" value="ACETYLTRANSFERASE"/>
    <property type="match status" value="1"/>
</dbReference>
<accession>A0A1H7QE40</accession>
<evidence type="ECO:0000313" key="3">
    <source>
        <dbReference type="Proteomes" id="UP000198953"/>
    </source>
</evidence>
<keyword evidence="3" id="KW-1185">Reference proteome</keyword>
<dbReference type="AlphaFoldDB" id="A0A1H7QE40"/>
<sequence length="322" mass="35973">MFALPLAPHAELRPLEPWMAEEFLAHMHRARDHISPWVPPSFVAADLAEAGAVLRRYADRRAQDAGGIWGVWLEDVLVGGVVFAAFDPKQGVCEAGCWLEPGAEGRGLITTAAERVIDWAVTERGMRRVEWRTDARNARSIAVAKRLGMSKDGTLREVTTAGDRRIDIEIWSVLADEWRARPRRDPAAPTDKGEIDALTAAFFGLFANADGARPDCFGVHRLFVPGGIVVQGGPRPQVYDLDGFAEPRQRLLTSGELTGFAEEETWERTEIFGDVAQRLCRYRKRGVRDGEPFTGTGTKTIHFLRTREGWRMTAVAWHDDDR</sequence>
<dbReference type="EMBL" id="FOBF01000005">
    <property type="protein sequence ID" value="SEL46203.1"/>
    <property type="molecule type" value="Genomic_DNA"/>
</dbReference>
<dbReference type="SUPFAM" id="SSF54427">
    <property type="entry name" value="NTF2-like"/>
    <property type="match status" value="1"/>
</dbReference>
<feature type="domain" description="N-acetyltransferase" evidence="1">
    <location>
        <begin position="10"/>
        <end position="169"/>
    </location>
</feature>